<accession>A0AAQ3SRX5</accession>
<dbReference type="PANTHER" id="PTHR48037">
    <property type="entry name" value="ATPASE E1"/>
    <property type="match status" value="1"/>
</dbReference>
<keyword evidence="1 2" id="KW-0694">RNA-binding</keyword>
<evidence type="ECO:0000256" key="1">
    <source>
        <dbReference type="ARBA" id="ARBA00022884"/>
    </source>
</evidence>
<dbReference type="CDD" id="cd12347">
    <property type="entry name" value="RRM_PPIE"/>
    <property type="match status" value="1"/>
</dbReference>
<dbReference type="Proteomes" id="UP001341281">
    <property type="component" value="Chromosome 02"/>
</dbReference>
<sequence>MAVRRANFSVRGWANPSSLVLAAAGGLAEEVDEKILHAAFVPFGEVKDVKTPLDQSTQKHRSFGFVTFLEREDAAAAMDNMDGAELFGRVLTVNYAFPERIKGGEQGWAAQPIWADADTWFERQQQEEEMQRLQAEHRAAMQAAEKLHREKLAAEREGEKEEETADPMAATEAQALKQSS</sequence>
<dbReference type="PROSITE" id="PS50102">
    <property type="entry name" value="RRM"/>
    <property type="match status" value="1"/>
</dbReference>
<dbReference type="Pfam" id="PF00076">
    <property type="entry name" value="RRM_1"/>
    <property type="match status" value="1"/>
</dbReference>
<dbReference type="InterPro" id="IPR034168">
    <property type="entry name" value="PPIE_RRM"/>
</dbReference>
<dbReference type="SMART" id="SM00360">
    <property type="entry name" value="RRM"/>
    <property type="match status" value="1"/>
</dbReference>
<dbReference type="InterPro" id="IPR012677">
    <property type="entry name" value="Nucleotide-bd_a/b_plait_sf"/>
</dbReference>
<dbReference type="FunFam" id="3.30.70.330:FF:000557">
    <property type="entry name" value="Peptidyl-prolyl cis-trans isomerase"/>
    <property type="match status" value="1"/>
</dbReference>
<dbReference type="InterPro" id="IPR000504">
    <property type="entry name" value="RRM_dom"/>
</dbReference>
<dbReference type="SUPFAM" id="SSF54928">
    <property type="entry name" value="RNA-binding domain, RBD"/>
    <property type="match status" value="1"/>
</dbReference>
<name>A0AAQ3SRX5_PASNO</name>
<evidence type="ECO:0000313" key="5">
    <source>
        <dbReference type="EMBL" id="WVZ59789.1"/>
    </source>
</evidence>
<dbReference type="Gene3D" id="3.30.70.330">
    <property type="match status" value="1"/>
</dbReference>
<organism evidence="5 6">
    <name type="scientific">Paspalum notatum var. saurae</name>
    <dbReference type="NCBI Taxonomy" id="547442"/>
    <lineage>
        <taxon>Eukaryota</taxon>
        <taxon>Viridiplantae</taxon>
        <taxon>Streptophyta</taxon>
        <taxon>Embryophyta</taxon>
        <taxon>Tracheophyta</taxon>
        <taxon>Spermatophyta</taxon>
        <taxon>Magnoliopsida</taxon>
        <taxon>Liliopsida</taxon>
        <taxon>Poales</taxon>
        <taxon>Poaceae</taxon>
        <taxon>PACMAD clade</taxon>
        <taxon>Panicoideae</taxon>
        <taxon>Andropogonodae</taxon>
        <taxon>Paspaleae</taxon>
        <taxon>Paspalinae</taxon>
        <taxon>Paspalum</taxon>
    </lineage>
</organism>
<evidence type="ECO:0000259" key="4">
    <source>
        <dbReference type="PROSITE" id="PS50102"/>
    </source>
</evidence>
<evidence type="ECO:0000256" key="2">
    <source>
        <dbReference type="PROSITE-ProRule" id="PRU00176"/>
    </source>
</evidence>
<evidence type="ECO:0000313" key="6">
    <source>
        <dbReference type="Proteomes" id="UP001341281"/>
    </source>
</evidence>
<dbReference type="InterPro" id="IPR035979">
    <property type="entry name" value="RBD_domain_sf"/>
</dbReference>
<keyword evidence="6" id="KW-1185">Reference proteome</keyword>
<reference evidence="5 6" key="1">
    <citation type="submission" date="2024-02" db="EMBL/GenBank/DDBJ databases">
        <title>High-quality chromosome-scale genome assembly of Pensacola bahiagrass (Paspalum notatum Flugge var. saurae).</title>
        <authorList>
            <person name="Vega J.M."/>
            <person name="Podio M."/>
            <person name="Orjuela J."/>
            <person name="Siena L.A."/>
            <person name="Pessino S.C."/>
            <person name="Combes M.C."/>
            <person name="Mariac C."/>
            <person name="Albertini E."/>
            <person name="Pupilli F."/>
            <person name="Ortiz J.P.A."/>
            <person name="Leblanc O."/>
        </authorList>
    </citation>
    <scope>NUCLEOTIDE SEQUENCE [LARGE SCALE GENOMIC DNA]</scope>
    <source>
        <strain evidence="5">R1</strain>
        <tissue evidence="5">Leaf</tissue>
    </source>
</reference>
<feature type="domain" description="RRM" evidence="4">
    <location>
        <begin position="25"/>
        <end position="98"/>
    </location>
</feature>
<feature type="region of interest" description="Disordered" evidence="3">
    <location>
        <begin position="147"/>
        <end position="180"/>
    </location>
</feature>
<dbReference type="GO" id="GO:0003723">
    <property type="term" value="F:RNA binding"/>
    <property type="evidence" value="ECO:0007669"/>
    <property type="project" value="UniProtKB-UniRule"/>
</dbReference>
<evidence type="ECO:0000256" key="3">
    <source>
        <dbReference type="SAM" id="MobiDB-lite"/>
    </source>
</evidence>
<feature type="compositionally biased region" description="Basic and acidic residues" evidence="3">
    <location>
        <begin position="147"/>
        <end position="159"/>
    </location>
</feature>
<dbReference type="EMBL" id="CP144746">
    <property type="protein sequence ID" value="WVZ59789.1"/>
    <property type="molecule type" value="Genomic_DNA"/>
</dbReference>
<proteinExistence type="predicted"/>
<protein>
    <recommendedName>
        <fullName evidence="4">RRM domain-containing protein</fullName>
    </recommendedName>
</protein>
<dbReference type="AlphaFoldDB" id="A0AAQ3SRX5"/>
<gene>
    <name evidence="5" type="ORF">U9M48_009888</name>
</gene>
<dbReference type="PANTHER" id="PTHR48037:SF1">
    <property type="entry name" value="RRM DOMAIN-CONTAINING PROTEIN"/>
    <property type="match status" value="1"/>
</dbReference>